<evidence type="ECO:0000313" key="1">
    <source>
        <dbReference type="EMBL" id="KAL0939308.1"/>
    </source>
</evidence>
<protein>
    <submittedName>
        <fullName evidence="1">FAD dependent oxidoreductase/monooxygenase</fullName>
    </submittedName>
</protein>
<name>A0ACC3Z5D2_COLTU</name>
<dbReference type="EMBL" id="VUJX02000003">
    <property type="protein sequence ID" value="KAL0939308.1"/>
    <property type="molecule type" value="Genomic_DNA"/>
</dbReference>
<accession>A0ACC3Z5D2</accession>
<evidence type="ECO:0000313" key="2">
    <source>
        <dbReference type="Proteomes" id="UP000805649"/>
    </source>
</evidence>
<sequence>MSNFRVIIIGGGLSGPLLGNGLLKNGVDFVLYERDSEDSKYEGYQIRLGDGAMRGFSACLTQSHTEAILRKLGKSANSAQTAPSIFTSRFEQLVDFSKVPSYSKSSAINRVVLRDLLMEPIKASKRVRYQKEFSSYEIIHDKDGSEKVKVNFRDGSSDTCDVLIGTDGSRSKINRQIGLNNLVTLKSHWGFLVKGKLPYTRVLELPEHLRKGPIIVLSKRVSLYYALYLPEDFSGSRSFNDTKSVISYDESAASYYWGLNVPVEMIPDNKIENVKDRRQFCLDVIKDWAPEYHQMLSVGKGDEGASDMHVTMITASTEPSLKWREKVQKGAVAGEGHPRVWLAGDAIHAMQPNRGQGGNQSLSDCADLLPQLLNLHSLSKKTSRPPPNQAIITACAEYEAAMIPRAFNWVRKSGGSSYPVSKCVAVSICNCYFCAATYR</sequence>
<reference evidence="1 2" key="1">
    <citation type="journal article" date="2020" name="Phytopathology">
        <title>Genome Sequence Resources of Colletotrichum truncatum, C. plurivorum, C. musicola, and C. sojae: Four Species Pathogenic to Soybean (Glycine max).</title>
        <authorList>
            <person name="Rogerio F."/>
            <person name="Boufleur T.R."/>
            <person name="Ciampi-Guillardi M."/>
            <person name="Sukno S.A."/>
            <person name="Thon M.R."/>
            <person name="Massola Junior N.S."/>
            <person name="Baroncelli R."/>
        </authorList>
    </citation>
    <scope>NUCLEOTIDE SEQUENCE [LARGE SCALE GENOMIC DNA]</scope>
    <source>
        <strain evidence="1 2">CMES1059</strain>
    </source>
</reference>
<comment type="caution">
    <text evidence="1">The sequence shown here is derived from an EMBL/GenBank/DDBJ whole genome shotgun (WGS) entry which is preliminary data.</text>
</comment>
<organism evidence="1 2">
    <name type="scientific">Colletotrichum truncatum</name>
    <name type="common">Anthracnose fungus</name>
    <name type="synonym">Colletotrichum capsici</name>
    <dbReference type="NCBI Taxonomy" id="5467"/>
    <lineage>
        <taxon>Eukaryota</taxon>
        <taxon>Fungi</taxon>
        <taxon>Dikarya</taxon>
        <taxon>Ascomycota</taxon>
        <taxon>Pezizomycotina</taxon>
        <taxon>Sordariomycetes</taxon>
        <taxon>Hypocreomycetidae</taxon>
        <taxon>Glomerellales</taxon>
        <taxon>Glomerellaceae</taxon>
        <taxon>Colletotrichum</taxon>
        <taxon>Colletotrichum truncatum species complex</taxon>
    </lineage>
</organism>
<gene>
    <name evidence="1" type="ORF">CTRU02_205918</name>
</gene>
<proteinExistence type="predicted"/>
<keyword evidence="2" id="KW-1185">Reference proteome</keyword>
<dbReference type="Proteomes" id="UP000805649">
    <property type="component" value="Unassembled WGS sequence"/>
</dbReference>